<sequence>MYIRESTDSDLADIINIHTEAFANDKEAELVVNLFNDQSAQPILSLLACVGDIAVGHILFTTCRLSDTVQKVSSVLLAPLAVIPSHQQQGIGGKLIKQGLETLSDRGADLVFVLGHPSYYPRYGFFPAGCQGLHAPYPIPEQHADAWMVQSLKPGILGSVEAKVVCADALDRPEYWRE</sequence>
<proteinExistence type="predicted"/>
<dbReference type="AlphaFoldDB" id="A0A4P9VWP6"/>
<dbReference type="SUPFAM" id="SSF55729">
    <property type="entry name" value="Acyl-CoA N-acyltransferases (Nat)"/>
    <property type="match status" value="1"/>
</dbReference>
<gene>
    <name evidence="2" type="ORF">B9G39_24310</name>
</gene>
<dbReference type="GO" id="GO:0016747">
    <property type="term" value="F:acyltransferase activity, transferring groups other than amino-acyl groups"/>
    <property type="evidence" value="ECO:0007669"/>
    <property type="project" value="InterPro"/>
</dbReference>
<feature type="domain" description="N-acetyltransferase" evidence="1">
    <location>
        <begin position="1"/>
        <end position="153"/>
    </location>
</feature>
<dbReference type="Pfam" id="PF13527">
    <property type="entry name" value="Acetyltransf_9"/>
    <property type="match status" value="1"/>
</dbReference>
<keyword evidence="3" id="KW-1185">Reference proteome</keyword>
<name>A0A4P9VWP6_9GAMM</name>
<dbReference type="EMBL" id="NDXW01000001">
    <property type="protein sequence ID" value="RDH46320.1"/>
    <property type="molecule type" value="Genomic_DNA"/>
</dbReference>
<dbReference type="Proteomes" id="UP000257039">
    <property type="component" value="Unassembled WGS sequence"/>
</dbReference>
<dbReference type="InterPro" id="IPR000182">
    <property type="entry name" value="GNAT_dom"/>
</dbReference>
<reference evidence="2 3" key="1">
    <citation type="submission" date="2017-04" db="EMBL/GenBank/DDBJ databases">
        <title>Draft genome sequence of Zooshikella ganghwensis VG4 isolated from Red Sea sediments.</title>
        <authorList>
            <person name="Rehman Z."/>
            <person name="Alam I."/>
            <person name="Kamau A."/>
            <person name="Bajic V."/>
            <person name="Leiknes T."/>
        </authorList>
    </citation>
    <scope>NUCLEOTIDE SEQUENCE [LARGE SCALE GENOMIC DNA]</scope>
    <source>
        <strain evidence="2 3">VG4</strain>
    </source>
</reference>
<dbReference type="RefSeq" id="WP_094789097.1">
    <property type="nucleotide sequence ID" value="NZ_NDXW01000001.1"/>
</dbReference>
<dbReference type="PROSITE" id="PS51186">
    <property type="entry name" value="GNAT"/>
    <property type="match status" value="1"/>
</dbReference>
<organism evidence="2 3">
    <name type="scientific">Zooshikella ganghwensis</name>
    <dbReference type="NCBI Taxonomy" id="202772"/>
    <lineage>
        <taxon>Bacteria</taxon>
        <taxon>Pseudomonadati</taxon>
        <taxon>Pseudomonadota</taxon>
        <taxon>Gammaproteobacteria</taxon>
        <taxon>Oceanospirillales</taxon>
        <taxon>Zooshikellaceae</taxon>
        <taxon>Zooshikella</taxon>
    </lineage>
</organism>
<protein>
    <submittedName>
        <fullName evidence="2">N-acetyltransferase</fullName>
    </submittedName>
</protein>
<dbReference type="InterPro" id="IPR016181">
    <property type="entry name" value="Acyl_CoA_acyltransferase"/>
</dbReference>
<evidence type="ECO:0000259" key="1">
    <source>
        <dbReference type="PROSITE" id="PS51186"/>
    </source>
</evidence>
<evidence type="ECO:0000313" key="3">
    <source>
        <dbReference type="Proteomes" id="UP000257039"/>
    </source>
</evidence>
<evidence type="ECO:0000313" key="2">
    <source>
        <dbReference type="EMBL" id="RDH46320.1"/>
    </source>
</evidence>
<accession>A0A4P9VWP6</accession>
<dbReference type="CDD" id="cd04301">
    <property type="entry name" value="NAT_SF"/>
    <property type="match status" value="1"/>
</dbReference>
<comment type="caution">
    <text evidence="2">The sequence shown here is derived from an EMBL/GenBank/DDBJ whole genome shotgun (WGS) entry which is preliminary data.</text>
</comment>
<dbReference type="Gene3D" id="3.40.630.30">
    <property type="match status" value="1"/>
</dbReference>
<keyword evidence="2" id="KW-0808">Transferase</keyword>